<dbReference type="SUPFAM" id="SSF109854">
    <property type="entry name" value="DinB/YfiT-like putative metalloenzymes"/>
    <property type="match status" value="1"/>
</dbReference>
<protein>
    <submittedName>
        <fullName evidence="2">Maleylpyruvate isomerase family mycothiol-dependent enzyme</fullName>
    </submittedName>
</protein>
<organism evidence="2 3">
    <name type="scientific">Nonomuraea phyllanthi</name>
    <dbReference type="NCBI Taxonomy" id="2219224"/>
    <lineage>
        <taxon>Bacteria</taxon>
        <taxon>Bacillati</taxon>
        <taxon>Actinomycetota</taxon>
        <taxon>Actinomycetes</taxon>
        <taxon>Streptosporangiales</taxon>
        <taxon>Streptosporangiaceae</taxon>
        <taxon>Nonomuraea</taxon>
    </lineage>
</organism>
<evidence type="ECO:0000259" key="1">
    <source>
        <dbReference type="Pfam" id="PF11716"/>
    </source>
</evidence>
<dbReference type="OrthoDB" id="4321761at2"/>
<dbReference type="GO" id="GO:0046872">
    <property type="term" value="F:metal ion binding"/>
    <property type="evidence" value="ECO:0007669"/>
    <property type="project" value="InterPro"/>
</dbReference>
<dbReference type="InterPro" id="IPR017517">
    <property type="entry name" value="Maleyloyr_isom"/>
</dbReference>
<keyword evidence="2" id="KW-0670">Pyruvate</keyword>
<keyword evidence="3" id="KW-1185">Reference proteome</keyword>
<dbReference type="NCBIfam" id="TIGR03083">
    <property type="entry name" value="maleylpyruvate isomerase family mycothiol-dependent enzyme"/>
    <property type="match status" value="1"/>
</dbReference>
<dbReference type="EMBL" id="VDLX02000009">
    <property type="protein sequence ID" value="KAB8192614.1"/>
    <property type="molecule type" value="Genomic_DNA"/>
</dbReference>
<keyword evidence="2" id="KW-0413">Isomerase</keyword>
<feature type="domain" description="Mycothiol-dependent maleylpyruvate isomerase metal-binding" evidence="1">
    <location>
        <begin position="69"/>
        <end position="189"/>
    </location>
</feature>
<comment type="caution">
    <text evidence="2">The sequence shown here is derived from an EMBL/GenBank/DDBJ whole genome shotgun (WGS) entry which is preliminary data.</text>
</comment>
<dbReference type="AlphaFoldDB" id="A0A5C4WAR4"/>
<dbReference type="RefSeq" id="WP_139632903.1">
    <property type="nucleotide sequence ID" value="NZ_VDLX02000009.1"/>
</dbReference>
<dbReference type="GO" id="GO:0016853">
    <property type="term" value="F:isomerase activity"/>
    <property type="evidence" value="ECO:0007669"/>
    <property type="project" value="UniProtKB-KW"/>
</dbReference>
<proteinExistence type="predicted"/>
<sequence length="300" mass="31337">MTESFSFDGWSHGDHVASCPGCEAAIALLDGPGTAVEPPPTLREAVLSRARRRRGPAAAGVASVALPYAEQVAFMDGLLAELSTPQWEAPIDRHGTVRGLVEHLAANDATVAGLMGVPGEGGLMGRAATPPHRRWRDQAGALLERLSAGSEVLLGVEVALAGTRPARAPLRQALVQRAFETWTHADDIRAATGRPPSPPRPEHVHRIAEFGLALLPRAMKGPRRAVSATVVLTGPGGGTWTVPLSPASDHVAVLLSADAVGFCRLLAGRWPPGSFPYAAEGDPVLARDMITAAATLGCDR</sequence>
<dbReference type="InterPro" id="IPR024344">
    <property type="entry name" value="MDMPI_metal-binding"/>
</dbReference>
<reference evidence="2 3" key="1">
    <citation type="submission" date="2019-10" db="EMBL/GenBank/DDBJ databases">
        <title>Nonomuraea sp. nov., isolated from Phyllanthus amarus.</title>
        <authorList>
            <person name="Klykleung N."/>
            <person name="Tanasupawat S."/>
        </authorList>
    </citation>
    <scope>NUCLEOTIDE SEQUENCE [LARGE SCALE GENOMIC DNA]</scope>
    <source>
        <strain evidence="2 3">PA1-10</strain>
    </source>
</reference>
<dbReference type="InterPro" id="IPR034660">
    <property type="entry name" value="DinB/YfiT-like"/>
</dbReference>
<accession>A0A5C4WAR4</accession>
<name>A0A5C4WAR4_9ACTN</name>
<evidence type="ECO:0000313" key="3">
    <source>
        <dbReference type="Proteomes" id="UP000312512"/>
    </source>
</evidence>
<dbReference type="Proteomes" id="UP000312512">
    <property type="component" value="Unassembled WGS sequence"/>
</dbReference>
<dbReference type="Pfam" id="PF11716">
    <property type="entry name" value="MDMPI_N"/>
    <property type="match status" value="1"/>
</dbReference>
<gene>
    <name evidence="2" type="ORF">FH608_024275</name>
</gene>
<evidence type="ECO:0000313" key="2">
    <source>
        <dbReference type="EMBL" id="KAB8192614.1"/>
    </source>
</evidence>